<dbReference type="EMBL" id="CADIKI010000018">
    <property type="protein sequence ID" value="CAB3802629.1"/>
    <property type="molecule type" value="Genomic_DNA"/>
</dbReference>
<organism evidence="1 2">
    <name type="scientific">Paraburkholderia fynbosensis</name>
    <dbReference type="NCBI Taxonomy" id="1200993"/>
    <lineage>
        <taxon>Bacteria</taxon>
        <taxon>Pseudomonadati</taxon>
        <taxon>Pseudomonadota</taxon>
        <taxon>Betaproteobacteria</taxon>
        <taxon>Burkholderiales</taxon>
        <taxon>Burkholderiaceae</taxon>
        <taxon>Paraburkholderia</taxon>
    </lineage>
</organism>
<dbReference type="RefSeq" id="WP_175164439.1">
    <property type="nucleotide sequence ID" value="NZ_CADIKI010000018.1"/>
</dbReference>
<dbReference type="Proteomes" id="UP000494252">
    <property type="component" value="Unassembled WGS sequence"/>
</dbReference>
<evidence type="ECO:0000313" key="2">
    <source>
        <dbReference type="Proteomes" id="UP000494252"/>
    </source>
</evidence>
<reference evidence="1 2" key="1">
    <citation type="submission" date="2020-04" db="EMBL/GenBank/DDBJ databases">
        <authorList>
            <person name="De Canck E."/>
        </authorList>
    </citation>
    <scope>NUCLEOTIDE SEQUENCE [LARGE SCALE GENOMIC DNA]</scope>
    <source>
        <strain evidence="1 2">LMG 27177</strain>
    </source>
</reference>
<protein>
    <submittedName>
        <fullName evidence="1">Uncharacterized protein</fullName>
    </submittedName>
</protein>
<accession>A0A6J5GP18</accession>
<dbReference type="AlphaFoldDB" id="A0A6J5GP18"/>
<name>A0A6J5GP18_9BURK</name>
<sequence length="106" mass="12207">MIAYLSERENIVEQVNAICLRLFDTWCETRSVTLLAYLMHCWPLVDSTPDALRRLGETMHDLRRYHADQMDDRGFQTLCEMADLLDELIGHPARAVRLVAVGEATE</sequence>
<evidence type="ECO:0000313" key="1">
    <source>
        <dbReference type="EMBL" id="CAB3802629.1"/>
    </source>
</evidence>
<keyword evidence="2" id="KW-1185">Reference proteome</keyword>
<gene>
    <name evidence="1" type="ORF">LMG27177_05255</name>
</gene>
<proteinExistence type="predicted"/>